<dbReference type="PRINTS" id="PR01021">
    <property type="entry name" value="OMPADOMAIN"/>
</dbReference>
<name>A0ABV6HSV4_9PAST</name>
<evidence type="ECO:0000256" key="6">
    <source>
        <dbReference type="SAM" id="SignalP"/>
    </source>
</evidence>
<dbReference type="InterPro" id="IPR006665">
    <property type="entry name" value="OmpA-like"/>
</dbReference>
<feature type="signal peptide" evidence="6">
    <location>
        <begin position="1"/>
        <end position="23"/>
    </location>
</feature>
<dbReference type="Proteomes" id="UP001589769">
    <property type="component" value="Unassembled WGS sequence"/>
</dbReference>
<feature type="chain" id="PRO_5047066505" evidence="6">
    <location>
        <begin position="24"/>
        <end position="247"/>
    </location>
</feature>
<gene>
    <name evidence="8" type="ORF">ACFFHT_00050</name>
</gene>
<keyword evidence="2 6" id="KW-0732">Signal</keyword>
<dbReference type="Gene3D" id="3.30.1450.10">
    <property type="match status" value="1"/>
</dbReference>
<dbReference type="SUPFAM" id="SSF103088">
    <property type="entry name" value="OmpA-like"/>
    <property type="match status" value="1"/>
</dbReference>
<protein>
    <submittedName>
        <fullName evidence="8">OmpA family protein</fullName>
    </submittedName>
</protein>
<evidence type="ECO:0000313" key="8">
    <source>
        <dbReference type="EMBL" id="MFC0321966.1"/>
    </source>
</evidence>
<comment type="caution">
    <text evidence="8">The sequence shown here is derived from an EMBL/GenBank/DDBJ whole genome shotgun (WGS) entry which is preliminary data.</text>
</comment>
<feature type="domain" description="OmpA-like" evidence="7">
    <location>
        <begin position="129"/>
        <end position="247"/>
    </location>
</feature>
<evidence type="ECO:0000256" key="4">
    <source>
        <dbReference type="ARBA" id="ARBA00023237"/>
    </source>
</evidence>
<reference evidence="8 9" key="1">
    <citation type="submission" date="2024-09" db="EMBL/GenBank/DDBJ databases">
        <authorList>
            <person name="Sun Q."/>
            <person name="Mori K."/>
        </authorList>
    </citation>
    <scope>NUCLEOTIDE SEQUENCE [LARGE SCALE GENOMIC DNA]</scope>
    <source>
        <strain evidence="8 9">CCM 7538</strain>
    </source>
</reference>
<dbReference type="PANTHER" id="PTHR30329">
    <property type="entry name" value="STATOR ELEMENT OF FLAGELLAR MOTOR COMPLEX"/>
    <property type="match status" value="1"/>
</dbReference>
<dbReference type="PROSITE" id="PS51257">
    <property type="entry name" value="PROKAR_LIPOPROTEIN"/>
    <property type="match status" value="1"/>
</dbReference>
<keyword evidence="3 5" id="KW-0472">Membrane</keyword>
<dbReference type="RefSeq" id="WP_382372285.1">
    <property type="nucleotide sequence ID" value="NZ_JBHLWA010000001.1"/>
</dbReference>
<dbReference type="Pfam" id="PF00691">
    <property type="entry name" value="OmpA"/>
    <property type="match status" value="1"/>
</dbReference>
<accession>A0ABV6HSV4</accession>
<dbReference type="Gene3D" id="3.30.1330.60">
    <property type="entry name" value="OmpA-like domain"/>
    <property type="match status" value="1"/>
</dbReference>
<dbReference type="InterPro" id="IPR037873">
    <property type="entry name" value="BamE-like"/>
</dbReference>
<dbReference type="InterPro" id="IPR050330">
    <property type="entry name" value="Bact_OuterMem_StrucFunc"/>
</dbReference>
<keyword evidence="9" id="KW-1185">Reference proteome</keyword>
<evidence type="ECO:0000256" key="1">
    <source>
        <dbReference type="ARBA" id="ARBA00004442"/>
    </source>
</evidence>
<proteinExistence type="predicted"/>
<evidence type="ECO:0000313" key="9">
    <source>
        <dbReference type="Proteomes" id="UP001589769"/>
    </source>
</evidence>
<evidence type="ECO:0000256" key="3">
    <source>
        <dbReference type="ARBA" id="ARBA00023136"/>
    </source>
</evidence>
<keyword evidence="4" id="KW-0998">Cell outer membrane</keyword>
<dbReference type="PANTHER" id="PTHR30329:SF21">
    <property type="entry name" value="LIPOPROTEIN YIAD-RELATED"/>
    <property type="match status" value="1"/>
</dbReference>
<dbReference type="InterPro" id="IPR007450">
    <property type="entry name" value="BamE_dom"/>
</dbReference>
<evidence type="ECO:0000259" key="7">
    <source>
        <dbReference type="PROSITE" id="PS51123"/>
    </source>
</evidence>
<dbReference type="CDD" id="cd07185">
    <property type="entry name" value="OmpA_C-like"/>
    <property type="match status" value="1"/>
</dbReference>
<dbReference type="PROSITE" id="PS51123">
    <property type="entry name" value="OMPA_2"/>
    <property type="match status" value="1"/>
</dbReference>
<dbReference type="InterPro" id="IPR036737">
    <property type="entry name" value="OmpA-like_sf"/>
</dbReference>
<dbReference type="Pfam" id="PF04355">
    <property type="entry name" value="BamE"/>
    <property type="match status" value="1"/>
</dbReference>
<sequence>MKLKSLLLPVTLSVMLAACGNLSNVNKDGTADKLVWPKVESSTFNSNGSQKGIWPNWDNVHQISKGMNKDQIMALIGRPHFNEGMFDVREWDYVFNLRQNGKHKVCQFKVLFDKNMDAQSFYWLPENCGSHEEYQLSSDFLFDLNSADLKAESREVIGDLVKKLAKDKQITVTGYTDRLGSDSYNLALSKKRAETVKKYMVELGVEANRINAIGLGKADPIMACDAVSGKALVSCLAPNRRVVIATD</sequence>
<evidence type="ECO:0000256" key="5">
    <source>
        <dbReference type="PROSITE-ProRule" id="PRU00473"/>
    </source>
</evidence>
<organism evidence="8 9">
    <name type="scientific">Gallibacterium melopsittaci</name>
    <dbReference type="NCBI Taxonomy" id="516063"/>
    <lineage>
        <taxon>Bacteria</taxon>
        <taxon>Pseudomonadati</taxon>
        <taxon>Pseudomonadota</taxon>
        <taxon>Gammaproteobacteria</taxon>
        <taxon>Pasteurellales</taxon>
        <taxon>Pasteurellaceae</taxon>
        <taxon>Gallibacterium</taxon>
    </lineage>
</organism>
<dbReference type="EMBL" id="JBHLWA010000001">
    <property type="protein sequence ID" value="MFC0321966.1"/>
    <property type="molecule type" value="Genomic_DNA"/>
</dbReference>
<evidence type="ECO:0000256" key="2">
    <source>
        <dbReference type="ARBA" id="ARBA00022729"/>
    </source>
</evidence>
<comment type="subcellular location">
    <subcellularLocation>
        <location evidence="1">Cell outer membrane</location>
    </subcellularLocation>
</comment>
<dbReference type="InterPro" id="IPR006664">
    <property type="entry name" value="OMP_bac"/>
</dbReference>